<gene>
    <name evidence="2" type="ORF">TresaDRAFT_0108</name>
</gene>
<name>H7EP02_9SPIR</name>
<accession>H7EP02</accession>
<feature type="domain" description="DUF4325" evidence="1">
    <location>
        <begin position="33"/>
        <end position="85"/>
    </location>
</feature>
<dbReference type="Proteomes" id="UP000003571">
    <property type="component" value="Unassembled WGS sequence"/>
</dbReference>
<dbReference type="PATRIC" id="fig|907348.3.peg.2690"/>
<comment type="caution">
    <text evidence="2">The sequence shown here is derived from an EMBL/GenBank/DDBJ whole genome shotgun (WGS) entry which is preliminary data.</text>
</comment>
<protein>
    <recommendedName>
        <fullName evidence="1">DUF4325 domain-containing protein</fullName>
    </recommendedName>
</protein>
<evidence type="ECO:0000259" key="1">
    <source>
        <dbReference type="Pfam" id="PF14213"/>
    </source>
</evidence>
<dbReference type="eggNOG" id="ENOG5033EBU">
    <property type="taxonomic scope" value="Bacteria"/>
</dbReference>
<organism evidence="2 3">
    <name type="scientific">Treponema saccharophilum DSM 2985</name>
    <dbReference type="NCBI Taxonomy" id="907348"/>
    <lineage>
        <taxon>Bacteria</taxon>
        <taxon>Pseudomonadati</taxon>
        <taxon>Spirochaetota</taxon>
        <taxon>Spirochaetia</taxon>
        <taxon>Spirochaetales</taxon>
        <taxon>Treponemataceae</taxon>
        <taxon>Treponema</taxon>
    </lineage>
</organism>
<sequence length="118" mass="13253">MKETIKKSVYQIVGNSLCVEADDGLKVSAIVSEFIKNKQPIDLSFLNVQMLTSAFLNTAIGILYRDFSENDIKEYLSVSDIDATDAVLLKRVVSTAKIFYSDPDRIRNSLKEVLEESK</sequence>
<dbReference type="EMBL" id="AGRW01000054">
    <property type="protein sequence ID" value="EIC00635.1"/>
    <property type="molecule type" value="Genomic_DNA"/>
</dbReference>
<dbReference type="OrthoDB" id="512307at2"/>
<dbReference type="InterPro" id="IPR025474">
    <property type="entry name" value="DUF4325"/>
</dbReference>
<keyword evidence="3" id="KW-1185">Reference proteome</keyword>
<dbReference type="Pfam" id="PF14213">
    <property type="entry name" value="DUF4325"/>
    <property type="match status" value="1"/>
</dbReference>
<dbReference type="STRING" id="907348.TresaDRAFT_0108"/>
<evidence type="ECO:0000313" key="3">
    <source>
        <dbReference type="Proteomes" id="UP000003571"/>
    </source>
</evidence>
<dbReference type="RefSeq" id="WP_002706300.1">
    <property type="nucleotide sequence ID" value="NZ_AGRW01000054.1"/>
</dbReference>
<dbReference type="AlphaFoldDB" id="H7EP02"/>
<proteinExistence type="predicted"/>
<reference evidence="2 3" key="1">
    <citation type="submission" date="2011-09" db="EMBL/GenBank/DDBJ databases">
        <title>The draft genome of Treponema saccharophilum DSM 2985.</title>
        <authorList>
            <consortium name="US DOE Joint Genome Institute (JGI-PGF)"/>
            <person name="Lucas S."/>
            <person name="Copeland A."/>
            <person name="Lapidus A."/>
            <person name="Glavina del Rio T."/>
            <person name="Dalin E."/>
            <person name="Tice H."/>
            <person name="Bruce D."/>
            <person name="Goodwin L."/>
            <person name="Pitluck S."/>
            <person name="Peters L."/>
            <person name="Kyrpides N."/>
            <person name="Mavromatis K."/>
            <person name="Ivanova N."/>
            <person name="Markowitz V."/>
            <person name="Cheng J.-F."/>
            <person name="Hugenholtz P."/>
            <person name="Woyke T."/>
            <person name="Wu D."/>
            <person name="Gronow S."/>
            <person name="Wellnitz S."/>
            <person name="Brambilla E."/>
            <person name="Klenk H.-P."/>
            <person name="Eisen J.A."/>
        </authorList>
    </citation>
    <scope>NUCLEOTIDE SEQUENCE [LARGE SCALE GENOMIC DNA]</scope>
    <source>
        <strain evidence="2 3">DSM 2985</strain>
    </source>
</reference>
<evidence type="ECO:0000313" key="2">
    <source>
        <dbReference type="EMBL" id="EIC00635.1"/>
    </source>
</evidence>